<sequence>MLRGATHDAGLIGPNTILQLLPVLERAGGVPFRDKVMAAAGVFEPPRDDGMMPEAPAARMHQALRVIEPEMAPSLAWAAGERTAHYIMARRIPKAAQVLLRVLPGVLAGPILSKAIAQHAWTFVGSGEFALAGPLTFEIKDNPIVRGEISETPLCHWHAAVFETLFRSLVDPRLRCAEQCCCATGASACRFVLTRC</sequence>
<evidence type="ECO:0000313" key="2">
    <source>
        <dbReference type="EMBL" id="WZU63895.1"/>
    </source>
</evidence>
<dbReference type="Pfam" id="PF02830">
    <property type="entry name" value="V4R"/>
    <property type="match status" value="1"/>
</dbReference>
<dbReference type="InterPro" id="IPR024096">
    <property type="entry name" value="NO_sig/Golgi_transp_ligand-bd"/>
</dbReference>
<evidence type="ECO:0000313" key="3">
    <source>
        <dbReference type="Proteomes" id="UP001451782"/>
    </source>
</evidence>
<dbReference type="KEGG" id="yag:AABB28_00790"/>
<dbReference type="NCBIfam" id="TIGR02019">
    <property type="entry name" value="BchJ"/>
    <property type="match status" value="1"/>
</dbReference>
<keyword evidence="3" id="KW-1185">Reference proteome</keyword>
<proteinExistence type="predicted"/>
<dbReference type="GO" id="GO:0030494">
    <property type="term" value="P:bacteriochlorophyll biosynthetic process"/>
    <property type="evidence" value="ECO:0007669"/>
    <property type="project" value="InterPro"/>
</dbReference>
<name>A0AAN0M390_9RHOB</name>
<organism evidence="2 3">
    <name type="scientific">Yoonia algicola</name>
    <dbReference type="NCBI Taxonomy" id="3137368"/>
    <lineage>
        <taxon>Bacteria</taxon>
        <taxon>Pseudomonadati</taxon>
        <taxon>Pseudomonadota</taxon>
        <taxon>Alphaproteobacteria</taxon>
        <taxon>Rhodobacterales</taxon>
        <taxon>Paracoccaceae</taxon>
        <taxon>Yoonia</taxon>
    </lineage>
</organism>
<protein>
    <submittedName>
        <fullName evidence="2">Bacteriochlorophyll 4-vinyl reductase</fullName>
    </submittedName>
</protein>
<dbReference type="InterPro" id="IPR004096">
    <property type="entry name" value="V4R"/>
</dbReference>
<dbReference type="Proteomes" id="UP001451782">
    <property type="component" value="Chromosome"/>
</dbReference>
<dbReference type="InterPro" id="IPR010249">
    <property type="entry name" value="BchJ"/>
</dbReference>
<evidence type="ECO:0000259" key="1">
    <source>
        <dbReference type="SMART" id="SM00989"/>
    </source>
</evidence>
<dbReference type="Gene3D" id="3.30.1380.20">
    <property type="entry name" value="Trafficking protein particle complex subunit 3"/>
    <property type="match status" value="1"/>
</dbReference>
<dbReference type="RefSeq" id="WP_342070269.1">
    <property type="nucleotide sequence ID" value="NZ_CP151762.1"/>
</dbReference>
<dbReference type="SUPFAM" id="SSF111126">
    <property type="entry name" value="Ligand-binding domain in the NO signalling and Golgi transport"/>
    <property type="match status" value="1"/>
</dbReference>
<dbReference type="GO" id="GO:0015979">
    <property type="term" value="P:photosynthesis"/>
    <property type="evidence" value="ECO:0007669"/>
    <property type="project" value="InterPro"/>
</dbReference>
<reference evidence="2 3" key="1">
    <citation type="submission" date="2024-04" db="EMBL/GenBank/DDBJ databases">
        <title>Phylogenomic analyses of a clade within the roseobacter group suggest taxonomic reassignments of species of the genera Aestuariivita, Citreicella, Loktanella, Nautella, Pelagibaca, Ruegeria, Thalassobius, Thiobacimonas and Tropicibacter, and the proposal o.</title>
        <authorList>
            <person name="Jeon C.O."/>
        </authorList>
    </citation>
    <scope>NUCLEOTIDE SEQUENCE [LARGE SCALE GENOMIC DNA]</scope>
    <source>
        <strain evidence="2 3">G8-12</strain>
    </source>
</reference>
<dbReference type="AlphaFoldDB" id="A0AAN0M390"/>
<feature type="domain" description="4-vinyl reductase 4VR" evidence="1">
    <location>
        <begin position="134"/>
        <end position="195"/>
    </location>
</feature>
<accession>A0AAN0M390</accession>
<dbReference type="SMART" id="SM00989">
    <property type="entry name" value="V4R"/>
    <property type="match status" value="1"/>
</dbReference>
<dbReference type="EMBL" id="CP151762">
    <property type="protein sequence ID" value="WZU63895.1"/>
    <property type="molecule type" value="Genomic_DNA"/>
</dbReference>
<gene>
    <name evidence="2" type="primary">bchJ</name>
    <name evidence="2" type="ORF">AABB28_00790</name>
</gene>